<feature type="compositionally biased region" description="Basic and acidic residues" evidence="1">
    <location>
        <begin position="83"/>
        <end position="94"/>
    </location>
</feature>
<feature type="compositionally biased region" description="Basic and acidic residues" evidence="1">
    <location>
        <begin position="167"/>
        <end position="181"/>
    </location>
</feature>
<dbReference type="EMBL" id="BFEA01000268">
    <property type="protein sequence ID" value="GBG77456.1"/>
    <property type="molecule type" value="Genomic_DNA"/>
</dbReference>
<comment type="caution">
    <text evidence="2">The sequence shown here is derived from an EMBL/GenBank/DDBJ whole genome shotgun (WGS) entry which is preliminary data.</text>
</comment>
<evidence type="ECO:0000313" key="3">
    <source>
        <dbReference type="Proteomes" id="UP000265515"/>
    </source>
</evidence>
<accession>A0A388L575</accession>
<feature type="compositionally biased region" description="Basic and acidic residues" evidence="1">
    <location>
        <begin position="108"/>
        <end position="128"/>
    </location>
</feature>
<organism evidence="2 3">
    <name type="scientific">Chara braunii</name>
    <name type="common">Braun's stonewort</name>
    <dbReference type="NCBI Taxonomy" id="69332"/>
    <lineage>
        <taxon>Eukaryota</taxon>
        <taxon>Viridiplantae</taxon>
        <taxon>Streptophyta</taxon>
        <taxon>Charophyceae</taxon>
        <taxon>Charales</taxon>
        <taxon>Characeae</taxon>
        <taxon>Chara</taxon>
    </lineage>
</organism>
<reference evidence="2 3" key="1">
    <citation type="journal article" date="2018" name="Cell">
        <title>The Chara Genome: Secondary Complexity and Implications for Plant Terrestrialization.</title>
        <authorList>
            <person name="Nishiyama T."/>
            <person name="Sakayama H."/>
            <person name="Vries J.D."/>
            <person name="Buschmann H."/>
            <person name="Saint-Marcoux D."/>
            <person name="Ullrich K.K."/>
            <person name="Haas F.B."/>
            <person name="Vanderstraeten L."/>
            <person name="Becker D."/>
            <person name="Lang D."/>
            <person name="Vosolsobe S."/>
            <person name="Rombauts S."/>
            <person name="Wilhelmsson P.K.I."/>
            <person name="Janitza P."/>
            <person name="Kern R."/>
            <person name="Heyl A."/>
            <person name="Rumpler F."/>
            <person name="Villalobos L.I.A.C."/>
            <person name="Clay J.M."/>
            <person name="Skokan R."/>
            <person name="Toyoda A."/>
            <person name="Suzuki Y."/>
            <person name="Kagoshima H."/>
            <person name="Schijlen E."/>
            <person name="Tajeshwar N."/>
            <person name="Catarino B."/>
            <person name="Hetherington A.J."/>
            <person name="Saltykova A."/>
            <person name="Bonnot C."/>
            <person name="Breuninger H."/>
            <person name="Symeonidi A."/>
            <person name="Radhakrishnan G.V."/>
            <person name="Van Nieuwerburgh F."/>
            <person name="Deforce D."/>
            <person name="Chang C."/>
            <person name="Karol K.G."/>
            <person name="Hedrich R."/>
            <person name="Ulvskov P."/>
            <person name="Glockner G."/>
            <person name="Delwiche C.F."/>
            <person name="Petrasek J."/>
            <person name="Van de Peer Y."/>
            <person name="Friml J."/>
            <person name="Beilby M."/>
            <person name="Dolan L."/>
            <person name="Kohara Y."/>
            <person name="Sugano S."/>
            <person name="Fujiyama A."/>
            <person name="Delaux P.-M."/>
            <person name="Quint M."/>
            <person name="TheiBen G."/>
            <person name="Hagemann M."/>
            <person name="Harholt J."/>
            <person name="Dunand C."/>
            <person name="Zachgo S."/>
            <person name="Langdale J."/>
            <person name="Maumus F."/>
            <person name="Straeten D.V.D."/>
            <person name="Gould S.B."/>
            <person name="Rensing S.A."/>
        </authorList>
    </citation>
    <scope>NUCLEOTIDE SEQUENCE [LARGE SCALE GENOMIC DNA]</scope>
    <source>
        <strain evidence="2 3">S276</strain>
    </source>
</reference>
<feature type="region of interest" description="Disordered" evidence="1">
    <location>
        <begin position="271"/>
        <end position="290"/>
    </location>
</feature>
<evidence type="ECO:0000313" key="2">
    <source>
        <dbReference type="EMBL" id="GBG77456.1"/>
    </source>
</evidence>
<feature type="region of interest" description="Disordered" evidence="1">
    <location>
        <begin position="25"/>
        <end position="198"/>
    </location>
</feature>
<dbReference type="Gramene" id="GBG77456">
    <property type="protein sequence ID" value="GBG77456"/>
    <property type="gene ID" value="CBR_g23905"/>
</dbReference>
<feature type="compositionally biased region" description="Polar residues" evidence="1">
    <location>
        <begin position="69"/>
        <end position="82"/>
    </location>
</feature>
<sequence length="324" mass="35034">MRRQGSRGRDLRNLEEQLASRLLRGFGSPNVGVADVKEKIDPFPDGKRSSSRKAATASCRLANHASEDVGTTVSGQQSSGRVNESRRARDRLAEPADIQQASGSHQGDLARERRAREKMIEDDARRVSVTDAQPAMMSDSSSSLGDGGSSANLECEETGGMSTLKKAARERDATTGREAQRRLASSAKGNAGSCDDQAPRPIRAYPLVGKAGGGMCWLRNGVLEPIGGRLSREAIRATRARMRKELAEEASKEADRLAILLKISEDEEEERSILQDPKFSSKESVSAAAETPDVKRLFDERFNIRKEQEEGGAGGGECVMSCAI</sequence>
<feature type="compositionally biased region" description="Basic and acidic residues" evidence="1">
    <location>
        <begin position="35"/>
        <end position="48"/>
    </location>
</feature>
<dbReference type="Proteomes" id="UP000265515">
    <property type="component" value="Unassembled WGS sequence"/>
</dbReference>
<evidence type="ECO:0000256" key="1">
    <source>
        <dbReference type="SAM" id="MobiDB-lite"/>
    </source>
</evidence>
<gene>
    <name evidence="2" type="ORF">CBR_g23905</name>
</gene>
<protein>
    <submittedName>
        <fullName evidence="2">Uncharacterized protein</fullName>
    </submittedName>
</protein>
<keyword evidence="3" id="KW-1185">Reference proteome</keyword>
<name>A0A388L575_CHABU</name>
<proteinExistence type="predicted"/>
<dbReference type="AlphaFoldDB" id="A0A388L575"/>